<proteinExistence type="predicted"/>
<dbReference type="AlphaFoldDB" id="A0AAN4ZP61"/>
<gene>
    <name evidence="1" type="ORF">PMAYCL1PPCAC_14521</name>
</gene>
<evidence type="ECO:0000313" key="2">
    <source>
        <dbReference type="Proteomes" id="UP001328107"/>
    </source>
</evidence>
<keyword evidence="2" id="KW-1185">Reference proteome</keyword>
<dbReference type="EMBL" id="BTRK01000003">
    <property type="protein sequence ID" value="GMR44326.1"/>
    <property type="molecule type" value="Genomic_DNA"/>
</dbReference>
<sequence length="138" mass="15620">SRPTHLTSLLKLSRTPNPTSMTRISSRRRDGIMKHPRTRATRCTASGPTMERCSPFRPYSTAQWMSSFTILMRVTSTYPLGTRKWTTRRSSSPLPSTPISLRMAATKFSSSPAGKSSRRECSDQLQTAAIDWRCDRLH</sequence>
<comment type="caution">
    <text evidence="1">The sequence shown here is derived from an EMBL/GenBank/DDBJ whole genome shotgun (WGS) entry which is preliminary data.</text>
</comment>
<accession>A0AAN4ZP61</accession>
<feature type="non-terminal residue" evidence="1">
    <location>
        <position position="1"/>
    </location>
</feature>
<evidence type="ECO:0000313" key="1">
    <source>
        <dbReference type="EMBL" id="GMR44326.1"/>
    </source>
</evidence>
<protein>
    <submittedName>
        <fullName evidence="1">Uncharacterized protein</fullName>
    </submittedName>
</protein>
<name>A0AAN4ZP61_9BILA</name>
<dbReference type="Proteomes" id="UP001328107">
    <property type="component" value="Unassembled WGS sequence"/>
</dbReference>
<organism evidence="1 2">
    <name type="scientific">Pristionchus mayeri</name>
    <dbReference type="NCBI Taxonomy" id="1317129"/>
    <lineage>
        <taxon>Eukaryota</taxon>
        <taxon>Metazoa</taxon>
        <taxon>Ecdysozoa</taxon>
        <taxon>Nematoda</taxon>
        <taxon>Chromadorea</taxon>
        <taxon>Rhabditida</taxon>
        <taxon>Rhabditina</taxon>
        <taxon>Diplogasteromorpha</taxon>
        <taxon>Diplogasteroidea</taxon>
        <taxon>Neodiplogasteridae</taxon>
        <taxon>Pristionchus</taxon>
    </lineage>
</organism>
<reference evidence="2" key="1">
    <citation type="submission" date="2022-10" db="EMBL/GenBank/DDBJ databases">
        <title>Genome assembly of Pristionchus species.</title>
        <authorList>
            <person name="Yoshida K."/>
            <person name="Sommer R.J."/>
        </authorList>
    </citation>
    <scope>NUCLEOTIDE SEQUENCE [LARGE SCALE GENOMIC DNA]</scope>
    <source>
        <strain evidence="2">RS5460</strain>
    </source>
</reference>